<dbReference type="Proteomes" id="UP001607302">
    <property type="component" value="Unassembled WGS sequence"/>
</dbReference>
<gene>
    <name evidence="1" type="ORF">V1478_017546</name>
</gene>
<evidence type="ECO:0000313" key="1">
    <source>
        <dbReference type="EMBL" id="KAL2712955.1"/>
    </source>
</evidence>
<organism evidence="1 2">
    <name type="scientific">Vespula squamosa</name>
    <name type="common">Southern yellow jacket</name>
    <name type="synonym">Wasp</name>
    <dbReference type="NCBI Taxonomy" id="30214"/>
    <lineage>
        <taxon>Eukaryota</taxon>
        <taxon>Metazoa</taxon>
        <taxon>Ecdysozoa</taxon>
        <taxon>Arthropoda</taxon>
        <taxon>Hexapoda</taxon>
        <taxon>Insecta</taxon>
        <taxon>Pterygota</taxon>
        <taxon>Neoptera</taxon>
        <taxon>Endopterygota</taxon>
        <taxon>Hymenoptera</taxon>
        <taxon>Apocrita</taxon>
        <taxon>Aculeata</taxon>
        <taxon>Vespoidea</taxon>
        <taxon>Vespidae</taxon>
        <taxon>Vespinae</taxon>
        <taxon>Vespula</taxon>
    </lineage>
</organism>
<name>A0ABD1ZZR1_VESSQ</name>
<evidence type="ECO:0000313" key="2">
    <source>
        <dbReference type="Proteomes" id="UP001607302"/>
    </source>
</evidence>
<keyword evidence="2" id="KW-1185">Reference proteome</keyword>
<proteinExistence type="predicted"/>
<protein>
    <submittedName>
        <fullName evidence="1">Venom dipeptidyl peptidase 4 isoform X1</fullName>
    </submittedName>
</protein>
<sequence>MAVRHYAREYAIKIKATERNHDNIDDSDDYDESEDHYPLIRQTAKGFTINTDMYKGIDNGLRSSSKFRPPVCLHVRSQLVESTKHLISVRYGLQGCGWSYPVGEI</sequence>
<accession>A0ABD1ZZR1</accession>
<dbReference type="AlphaFoldDB" id="A0ABD1ZZR1"/>
<dbReference type="EMBL" id="JAUDFV010000164">
    <property type="protein sequence ID" value="KAL2712955.1"/>
    <property type="molecule type" value="Genomic_DNA"/>
</dbReference>
<comment type="caution">
    <text evidence="1">The sequence shown here is derived from an EMBL/GenBank/DDBJ whole genome shotgun (WGS) entry which is preliminary data.</text>
</comment>
<reference evidence="1 2" key="1">
    <citation type="journal article" date="2024" name="Ann. Entomol. Soc. Am.">
        <title>Genomic analyses of the southern and eastern yellowjacket wasps (Hymenoptera: Vespidae) reveal evolutionary signatures of social life.</title>
        <authorList>
            <person name="Catto M.A."/>
            <person name="Caine P.B."/>
            <person name="Orr S.E."/>
            <person name="Hunt B.G."/>
            <person name="Goodisman M.A.D."/>
        </authorList>
    </citation>
    <scope>NUCLEOTIDE SEQUENCE [LARGE SCALE GENOMIC DNA]</scope>
    <source>
        <strain evidence="1">233</strain>
        <tissue evidence="1">Head and thorax</tissue>
    </source>
</reference>